<dbReference type="EMBL" id="CAJOBH010084713">
    <property type="protein sequence ID" value="CAF4534154.1"/>
    <property type="molecule type" value="Genomic_DNA"/>
</dbReference>
<organism evidence="1 3">
    <name type="scientific">Rotaria magnacalcarata</name>
    <dbReference type="NCBI Taxonomy" id="392030"/>
    <lineage>
        <taxon>Eukaryota</taxon>
        <taxon>Metazoa</taxon>
        <taxon>Spiralia</taxon>
        <taxon>Gnathifera</taxon>
        <taxon>Rotifera</taxon>
        <taxon>Eurotatoria</taxon>
        <taxon>Bdelloidea</taxon>
        <taxon>Philodinida</taxon>
        <taxon>Philodinidae</taxon>
        <taxon>Rotaria</taxon>
    </lineage>
</organism>
<dbReference type="SUPFAM" id="SSF56399">
    <property type="entry name" value="ADP-ribosylation"/>
    <property type="match status" value="1"/>
</dbReference>
<proteinExistence type="predicted"/>
<protein>
    <submittedName>
        <fullName evidence="1">Uncharacterized protein</fullName>
    </submittedName>
</protein>
<dbReference type="Proteomes" id="UP000681720">
    <property type="component" value="Unassembled WGS sequence"/>
</dbReference>
<dbReference type="AlphaFoldDB" id="A0A8S2Y064"/>
<sequence length="69" mass="7636">MDIISSFLGTNPQSTLFNIECATGKSIAMYTCYPNENEVILMPGTMFEVMSNPLHHPGGLHVIHLKEIT</sequence>
<reference evidence="1" key="1">
    <citation type="submission" date="2021-02" db="EMBL/GenBank/DDBJ databases">
        <authorList>
            <person name="Nowell W R."/>
        </authorList>
    </citation>
    <scope>NUCLEOTIDE SEQUENCE</scope>
</reference>
<dbReference type="Gene3D" id="3.90.176.10">
    <property type="entry name" value="Toxin ADP-ribosyltransferase, Chain A, domain 1"/>
    <property type="match status" value="1"/>
</dbReference>
<evidence type="ECO:0000313" key="3">
    <source>
        <dbReference type="Proteomes" id="UP000681967"/>
    </source>
</evidence>
<feature type="non-terminal residue" evidence="1">
    <location>
        <position position="69"/>
    </location>
</feature>
<dbReference type="Proteomes" id="UP000681967">
    <property type="component" value="Unassembled WGS sequence"/>
</dbReference>
<dbReference type="EMBL" id="CAJOBJ010119942">
    <property type="protein sequence ID" value="CAF4671270.1"/>
    <property type="molecule type" value="Genomic_DNA"/>
</dbReference>
<gene>
    <name evidence="1" type="ORF">BYL167_LOCUS37427</name>
    <name evidence="2" type="ORF">GIL414_LOCUS41897</name>
</gene>
<evidence type="ECO:0000313" key="1">
    <source>
        <dbReference type="EMBL" id="CAF4534154.1"/>
    </source>
</evidence>
<comment type="caution">
    <text evidence="1">The sequence shown here is derived from an EMBL/GenBank/DDBJ whole genome shotgun (WGS) entry which is preliminary data.</text>
</comment>
<evidence type="ECO:0000313" key="2">
    <source>
        <dbReference type="EMBL" id="CAF4671270.1"/>
    </source>
</evidence>
<name>A0A8S2Y064_9BILA</name>
<accession>A0A8S2Y064</accession>
<dbReference type="PROSITE" id="PS51996">
    <property type="entry name" value="TR_MART"/>
    <property type="match status" value="1"/>
</dbReference>